<evidence type="ECO:0000256" key="2">
    <source>
        <dbReference type="ARBA" id="ARBA00022989"/>
    </source>
</evidence>
<dbReference type="SUPFAM" id="SSF103473">
    <property type="entry name" value="MFS general substrate transporter"/>
    <property type="match status" value="1"/>
</dbReference>
<feature type="transmembrane region" description="Helical" evidence="4">
    <location>
        <begin position="60"/>
        <end position="82"/>
    </location>
</feature>
<organism evidence="6 7">
    <name type="scientific">Rubripirellula amarantea</name>
    <dbReference type="NCBI Taxonomy" id="2527999"/>
    <lineage>
        <taxon>Bacteria</taxon>
        <taxon>Pseudomonadati</taxon>
        <taxon>Planctomycetota</taxon>
        <taxon>Planctomycetia</taxon>
        <taxon>Pirellulales</taxon>
        <taxon>Pirellulaceae</taxon>
        <taxon>Rubripirellula</taxon>
    </lineage>
</organism>
<evidence type="ECO:0000256" key="4">
    <source>
        <dbReference type="SAM" id="Phobius"/>
    </source>
</evidence>
<feature type="transmembrane region" description="Helical" evidence="4">
    <location>
        <begin position="363"/>
        <end position="389"/>
    </location>
</feature>
<dbReference type="EMBL" id="SJPI01000003">
    <property type="protein sequence ID" value="TWT49590.1"/>
    <property type="molecule type" value="Genomic_DNA"/>
</dbReference>
<keyword evidence="7" id="KW-1185">Reference proteome</keyword>
<feature type="transmembrane region" description="Helical" evidence="4">
    <location>
        <begin position="115"/>
        <end position="139"/>
    </location>
</feature>
<comment type="caution">
    <text evidence="6">The sequence shown here is derived from an EMBL/GenBank/DDBJ whole genome shotgun (WGS) entry which is preliminary data.</text>
</comment>
<feature type="transmembrane region" description="Helical" evidence="4">
    <location>
        <begin position="271"/>
        <end position="292"/>
    </location>
</feature>
<evidence type="ECO:0000256" key="3">
    <source>
        <dbReference type="ARBA" id="ARBA00023136"/>
    </source>
</evidence>
<evidence type="ECO:0000256" key="1">
    <source>
        <dbReference type="ARBA" id="ARBA00022692"/>
    </source>
</evidence>
<keyword evidence="2 4" id="KW-1133">Transmembrane helix</keyword>
<gene>
    <name evidence="6" type="ORF">Pla22_47870</name>
</gene>
<sequence>MHCVPTTNSQVSFTHIDGEQQNLRRSMGDAACFGGMVGCGETYFPAFALAVGLGETEAGLVASLPLLAGGAIQLISPIAIRWIGGLQRWIVLGAAIQAITFIPLAYAAWRGSLSLPLLLLIASVYWAAGLATGPAWNTWMETVVAKERRVRFFSKRSRLQQVCTFAGLLSAGMLLQWSSNKELGLEAFAAMFCIAGGLRIVSAGFLHRTTSSDSNAVLLSSSPSREATSPTDTISHTAIRLLIYLVFMQAFIQLSGPFFVPYMLKQLEFGYGTYVLLVSLAFVSKVLTMSFWGRVAERTGAVKVLWIGGLGLVPLASLWIVSTNVWWLGFIQIISGIAWSAYELGFFLMFFETLPASQRTRLLTYYNFANTLAICIGALAGAAILAYWGCQFETYYSLFAISSLGRLLCLGLLVGVVVPTHHLKSIGMRILSVRPGAGSIVSPVLASEERS</sequence>
<name>A0A5C5WG19_9BACT</name>
<feature type="transmembrane region" description="Helical" evidence="4">
    <location>
        <begin position="395"/>
        <end position="418"/>
    </location>
</feature>
<protein>
    <submittedName>
        <fullName evidence="6">Major Facilitator Superfamily protein</fullName>
    </submittedName>
</protein>
<keyword evidence="3 4" id="KW-0472">Membrane</keyword>
<feature type="transmembrane region" description="Helical" evidence="4">
    <location>
        <begin position="30"/>
        <end position="54"/>
    </location>
</feature>
<evidence type="ECO:0000259" key="5">
    <source>
        <dbReference type="PROSITE" id="PS50850"/>
    </source>
</evidence>
<evidence type="ECO:0000313" key="6">
    <source>
        <dbReference type="EMBL" id="TWT49590.1"/>
    </source>
</evidence>
<dbReference type="PROSITE" id="PS50850">
    <property type="entry name" value="MFS"/>
    <property type="match status" value="1"/>
</dbReference>
<dbReference type="Pfam" id="PF07690">
    <property type="entry name" value="MFS_1"/>
    <property type="match status" value="1"/>
</dbReference>
<dbReference type="InterPro" id="IPR011701">
    <property type="entry name" value="MFS"/>
</dbReference>
<dbReference type="InterPro" id="IPR036259">
    <property type="entry name" value="MFS_trans_sf"/>
</dbReference>
<dbReference type="AlphaFoldDB" id="A0A5C5WG19"/>
<keyword evidence="1 4" id="KW-0812">Transmembrane</keyword>
<feature type="transmembrane region" description="Helical" evidence="4">
    <location>
        <begin position="89"/>
        <end position="109"/>
    </location>
</feature>
<feature type="transmembrane region" description="Helical" evidence="4">
    <location>
        <begin position="327"/>
        <end position="351"/>
    </location>
</feature>
<feature type="transmembrane region" description="Helical" evidence="4">
    <location>
        <begin position="183"/>
        <end position="206"/>
    </location>
</feature>
<dbReference type="PANTHER" id="PTHR23526">
    <property type="entry name" value="INTEGRAL MEMBRANE TRANSPORT PROTEIN-RELATED"/>
    <property type="match status" value="1"/>
</dbReference>
<evidence type="ECO:0000313" key="7">
    <source>
        <dbReference type="Proteomes" id="UP000316598"/>
    </source>
</evidence>
<dbReference type="InterPro" id="IPR020846">
    <property type="entry name" value="MFS_dom"/>
</dbReference>
<feature type="domain" description="Major facilitator superfamily (MFS) profile" evidence="5">
    <location>
        <begin position="238"/>
        <end position="451"/>
    </location>
</feature>
<dbReference type="RefSeq" id="WP_242632276.1">
    <property type="nucleotide sequence ID" value="NZ_SJPI01000003.1"/>
</dbReference>
<dbReference type="PANTHER" id="PTHR23526:SF2">
    <property type="entry name" value="MAJOR FACILITATOR SUPERFAMILY (MFS) PROFILE DOMAIN-CONTAINING PROTEIN"/>
    <property type="match status" value="1"/>
</dbReference>
<feature type="transmembrane region" description="Helical" evidence="4">
    <location>
        <begin position="241"/>
        <end position="259"/>
    </location>
</feature>
<dbReference type="Gene3D" id="1.20.1250.20">
    <property type="entry name" value="MFS general substrate transporter like domains"/>
    <property type="match status" value="2"/>
</dbReference>
<feature type="transmembrane region" description="Helical" evidence="4">
    <location>
        <begin position="159"/>
        <end position="177"/>
    </location>
</feature>
<reference evidence="6 7" key="1">
    <citation type="submission" date="2019-02" db="EMBL/GenBank/DDBJ databases">
        <title>Deep-cultivation of Planctomycetes and their phenomic and genomic characterization uncovers novel biology.</title>
        <authorList>
            <person name="Wiegand S."/>
            <person name="Jogler M."/>
            <person name="Boedeker C."/>
            <person name="Pinto D."/>
            <person name="Vollmers J."/>
            <person name="Rivas-Marin E."/>
            <person name="Kohn T."/>
            <person name="Peeters S.H."/>
            <person name="Heuer A."/>
            <person name="Rast P."/>
            <person name="Oberbeckmann S."/>
            <person name="Bunk B."/>
            <person name="Jeske O."/>
            <person name="Meyerdierks A."/>
            <person name="Storesund J.E."/>
            <person name="Kallscheuer N."/>
            <person name="Luecker S."/>
            <person name="Lage O.M."/>
            <person name="Pohl T."/>
            <person name="Merkel B.J."/>
            <person name="Hornburger P."/>
            <person name="Mueller R.-W."/>
            <person name="Bruemmer F."/>
            <person name="Labrenz M."/>
            <person name="Spormann A.M."/>
            <person name="Op Den Camp H."/>
            <person name="Overmann J."/>
            <person name="Amann R."/>
            <person name="Jetten M.S.M."/>
            <person name="Mascher T."/>
            <person name="Medema M.H."/>
            <person name="Devos D.P."/>
            <person name="Kaster A.-K."/>
            <person name="Ovreas L."/>
            <person name="Rohde M."/>
            <person name="Galperin M.Y."/>
            <person name="Jogler C."/>
        </authorList>
    </citation>
    <scope>NUCLEOTIDE SEQUENCE [LARGE SCALE GENOMIC DNA]</scope>
    <source>
        <strain evidence="6 7">Pla22</strain>
    </source>
</reference>
<proteinExistence type="predicted"/>
<dbReference type="GO" id="GO:0022857">
    <property type="term" value="F:transmembrane transporter activity"/>
    <property type="evidence" value="ECO:0007669"/>
    <property type="project" value="InterPro"/>
</dbReference>
<dbReference type="InterPro" id="IPR052528">
    <property type="entry name" value="Sugar_transport-like"/>
</dbReference>
<feature type="transmembrane region" description="Helical" evidence="4">
    <location>
        <begin position="304"/>
        <end position="321"/>
    </location>
</feature>
<dbReference type="CDD" id="cd06174">
    <property type="entry name" value="MFS"/>
    <property type="match status" value="1"/>
</dbReference>
<dbReference type="Proteomes" id="UP000316598">
    <property type="component" value="Unassembled WGS sequence"/>
</dbReference>
<accession>A0A5C5WG19</accession>